<accession>A0A3M7PDT3</accession>
<keyword evidence="2" id="KW-1185">Reference proteome</keyword>
<evidence type="ECO:0008006" key="3">
    <source>
        <dbReference type="Google" id="ProtNLM"/>
    </source>
</evidence>
<gene>
    <name evidence="1" type="ORF">BpHYR1_048335</name>
</gene>
<dbReference type="AlphaFoldDB" id="A0A3M7PDT3"/>
<evidence type="ECO:0000313" key="2">
    <source>
        <dbReference type="Proteomes" id="UP000276133"/>
    </source>
</evidence>
<dbReference type="EMBL" id="REGN01011523">
    <property type="protein sequence ID" value="RMZ97276.1"/>
    <property type="molecule type" value="Genomic_DNA"/>
</dbReference>
<proteinExistence type="predicted"/>
<reference evidence="1 2" key="1">
    <citation type="journal article" date="2018" name="Sci. Rep.">
        <title>Genomic signatures of local adaptation to the degree of environmental predictability in rotifers.</title>
        <authorList>
            <person name="Franch-Gras L."/>
            <person name="Hahn C."/>
            <person name="Garcia-Roger E.M."/>
            <person name="Carmona M.J."/>
            <person name="Serra M."/>
            <person name="Gomez A."/>
        </authorList>
    </citation>
    <scope>NUCLEOTIDE SEQUENCE [LARGE SCALE GENOMIC DNA]</scope>
    <source>
        <strain evidence="1">HYR1</strain>
    </source>
</reference>
<name>A0A3M7PDT3_BRAPC</name>
<evidence type="ECO:0000313" key="1">
    <source>
        <dbReference type="EMBL" id="RMZ97276.1"/>
    </source>
</evidence>
<sequence length="63" mass="7065">MNKKTNTNTNQRTAISLERRIEILDQLAKGKDNKSVAEFLSIDLSTIAPDSISVVMEFRISIV</sequence>
<organism evidence="1 2">
    <name type="scientific">Brachionus plicatilis</name>
    <name type="common">Marine rotifer</name>
    <name type="synonym">Brachionus muelleri</name>
    <dbReference type="NCBI Taxonomy" id="10195"/>
    <lineage>
        <taxon>Eukaryota</taxon>
        <taxon>Metazoa</taxon>
        <taxon>Spiralia</taxon>
        <taxon>Gnathifera</taxon>
        <taxon>Rotifera</taxon>
        <taxon>Eurotatoria</taxon>
        <taxon>Monogononta</taxon>
        <taxon>Pseudotrocha</taxon>
        <taxon>Ploima</taxon>
        <taxon>Brachionidae</taxon>
        <taxon>Brachionus</taxon>
    </lineage>
</organism>
<comment type="caution">
    <text evidence="1">The sequence shown here is derived from an EMBL/GenBank/DDBJ whole genome shotgun (WGS) entry which is preliminary data.</text>
</comment>
<dbReference type="Proteomes" id="UP000276133">
    <property type="component" value="Unassembled WGS sequence"/>
</dbReference>
<protein>
    <recommendedName>
        <fullName evidence="3">HTH psq-type domain-containing protein</fullName>
    </recommendedName>
</protein>